<keyword evidence="1" id="KW-0472">Membrane</keyword>
<dbReference type="Proteomes" id="UP000450917">
    <property type="component" value="Unassembled WGS sequence"/>
</dbReference>
<comment type="caution">
    <text evidence="2">The sequence shown here is derived from an EMBL/GenBank/DDBJ whole genome shotgun (WGS) entry which is preliminary data.</text>
</comment>
<keyword evidence="1" id="KW-1133">Transmembrane helix</keyword>
<evidence type="ECO:0000313" key="2">
    <source>
        <dbReference type="EMBL" id="MUG70282.1"/>
    </source>
</evidence>
<dbReference type="PROSITE" id="PS51257">
    <property type="entry name" value="PROKAR_LIPOPROTEIN"/>
    <property type="match status" value="1"/>
</dbReference>
<accession>A0A7X3CRI9</accession>
<dbReference type="NCBIfam" id="TIGR03510">
    <property type="entry name" value="XapX"/>
    <property type="match status" value="1"/>
</dbReference>
<dbReference type="RefSeq" id="WP_127605591.1">
    <property type="nucleotide sequence ID" value="NZ_JARTHJ010000055.1"/>
</dbReference>
<sequence>MREWILALLAGLIVGCIFKLLKLPLPAPPVLPGILGIVGIYLGGILTQRLLEWLK</sequence>
<reference evidence="2 3" key="1">
    <citation type="submission" date="2019-11" db="EMBL/GenBank/DDBJ databases">
        <title>Draft genome sequences of five Paenibacillus species of dairy origin.</title>
        <authorList>
            <person name="Olajide A.M."/>
            <person name="Chen S."/>
            <person name="Lapointe G."/>
        </authorList>
    </citation>
    <scope>NUCLEOTIDE SEQUENCE [LARGE SCALE GENOMIC DNA]</scope>
    <source>
        <strain evidence="2 3">2CS3</strain>
    </source>
</reference>
<evidence type="ECO:0000313" key="3">
    <source>
        <dbReference type="Proteomes" id="UP000450917"/>
    </source>
</evidence>
<proteinExistence type="predicted"/>
<protein>
    <submittedName>
        <fullName evidence="2">DUF1427 family protein</fullName>
    </submittedName>
</protein>
<dbReference type="AlphaFoldDB" id="A0A7X3CRI9"/>
<keyword evidence="1" id="KW-0812">Transmembrane</keyword>
<evidence type="ECO:0000256" key="1">
    <source>
        <dbReference type="SAM" id="Phobius"/>
    </source>
</evidence>
<gene>
    <name evidence="2" type="ORF">GNP93_06270</name>
</gene>
<dbReference type="EMBL" id="WNZX01000003">
    <property type="protein sequence ID" value="MUG70282.1"/>
    <property type="molecule type" value="Genomic_DNA"/>
</dbReference>
<feature type="transmembrane region" description="Helical" evidence="1">
    <location>
        <begin position="29"/>
        <end position="51"/>
    </location>
</feature>
<organism evidence="2 3">
    <name type="scientific">Paenibacillus validus</name>
    <dbReference type="NCBI Taxonomy" id="44253"/>
    <lineage>
        <taxon>Bacteria</taxon>
        <taxon>Bacillati</taxon>
        <taxon>Bacillota</taxon>
        <taxon>Bacilli</taxon>
        <taxon>Bacillales</taxon>
        <taxon>Paenibacillaceae</taxon>
        <taxon>Paenibacillus</taxon>
    </lineage>
</organism>
<name>A0A7X3CRI9_9BACL</name>
<dbReference type="InterPro" id="IPR020017">
    <property type="entry name" value="XapX_domain"/>
</dbReference>
<keyword evidence="3" id="KW-1185">Reference proteome</keyword>